<dbReference type="EMBL" id="SHKO01000001">
    <property type="protein sequence ID" value="RZT99604.1"/>
    <property type="molecule type" value="Genomic_DNA"/>
</dbReference>
<organism evidence="1 2">
    <name type="scientific">Advenella incenata</name>
    <dbReference type="NCBI Taxonomy" id="267800"/>
    <lineage>
        <taxon>Bacteria</taxon>
        <taxon>Pseudomonadati</taxon>
        <taxon>Pseudomonadota</taxon>
        <taxon>Betaproteobacteria</taxon>
        <taxon>Burkholderiales</taxon>
        <taxon>Alcaligenaceae</taxon>
    </lineage>
</organism>
<proteinExistence type="predicted"/>
<evidence type="ECO:0000313" key="1">
    <source>
        <dbReference type="EMBL" id="RZT99604.1"/>
    </source>
</evidence>
<gene>
    <name evidence="1" type="ORF">EV681_1395</name>
</gene>
<evidence type="ECO:0000313" key="2">
    <source>
        <dbReference type="Proteomes" id="UP000293398"/>
    </source>
</evidence>
<dbReference type="AlphaFoldDB" id="A0A4Q7VT98"/>
<dbReference type="Proteomes" id="UP000293398">
    <property type="component" value="Unassembled WGS sequence"/>
</dbReference>
<reference evidence="1 2" key="1">
    <citation type="submission" date="2019-02" db="EMBL/GenBank/DDBJ databases">
        <title>Genomic Encyclopedia of Type Strains, Phase IV (KMG-IV): sequencing the most valuable type-strain genomes for metagenomic binning, comparative biology and taxonomic classification.</title>
        <authorList>
            <person name="Goeker M."/>
        </authorList>
    </citation>
    <scope>NUCLEOTIDE SEQUENCE [LARGE SCALE GENOMIC DNA]</scope>
    <source>
        <strain evidence="1 2">DSM 23814</strain>
    </source>
</reference>
<comment type="caution">
    <text evidence="1">The sequence shown here is derived from an EMBL/GenBank/DDBJ whole genome shotgun (WGS) entry which is preliminary data.</text>
</comment>
<sequence>MLRAASGPRHDDAFWRGFLHSSAAYGGKITDYSHFYSMIVRPRQYFTRRRTA</sequence>
<keyword evidence="2" id="KW-1185">Reference proteome</keyword>
<name>A0A4Q7VT98_9BURK</name>
<accession>A0A4Q7VT98</accession>
<protein>
    <submittedName>
        <fullName evidence="1">Uncharacterized protein</fullName>
    </submittedName>
</protein>